<dbReference type="RefSeq" id="XP_024725484.1">
    <property type="nucleotide sequence ID" value="XM_024863392.1"/>
</dbReference>
<dbReference type="InParanoid" id="A0A2T3BEZ3"/>
<feature type="compositionally biased region" description="Low complexity" evidence="1">
    <location>
        <begin position="1435"/>
        <end position="1445"/>
    </location>
</feature>
<feature type="compositionally biased region" description="Polar residues" evidence="1">
    <location>
        <begin position="1195"/>
        <end position="1205"/>
    </location>
</feature>
<dbReference type="Pfam" id="PF00169">
    <property type="entry name" value="PH"/>
    <property type="match status" value="1"/>
</dbReference>
<feature type="region of interest" description="Disordered" evidence="1">
    <location>
        <begin position="694"/>
        <end position="878"/>
    </location>
</feature>
<evidence type="ECO:0000256" key="1">
    <source>
        <dbReference type="SAM" id="MobiDB-lite"/>
    </source>
</evidence>
<feature type="compositionally biased region" description="Polar residues" evidence="1">
    <location>
        <begin position="1122"/>
        <end position="1133"/>
    </location>
</feature>
<evidence type="ECO:0000313" key="4">
    <source>
        <dbReference type="Proteomes" id="UP000241818"/>
    </source>
</evidence>
<dbReference type="InterPro" id="IPR001849">
    <property type="entry name" value="PH_domain"/>
</dbReference>
<feature type="compositionally biased region" description="Basic and acidic residues" evidence="1">
    <location>
        <begin position="698"/>
        <end position="719"/>
    </location>
</feature>
<dbReference type="SUPFAM" id="SSF50729">
    <property type="entry name" value="PH domain-like"/>
    <property type="match status" value="1"/>
</dbReference>
<dbReference type="OrthoDB" id="5563754at2759"/>
<feature type="compositionally biased region" description="Polar residues" evidence="1">
    <location>
        <begin position="961"/>
        <end position="971"/>
    </location>
</feature>
<feature type="region of interest" description="Disordered" evidence="1">
    <location>
        <begin position="890"/>
        <end position="1268"/>
    </location>
</feature>
<feature type="compositionally biased region" description="Polar residues" evidence="1">
    <location>
        <begin position="805"/>
        <end position="839"/>
    </location>
</feature>
<feature type="compositionally biased region" description="Low complexity" evidence="1">
    <location>
        <begin position="855"/>
        <end position="877"/>
    </location>
</feature>
<feature type="compositionally biased region" description="Low complexity" evidence="1">
    <location>
        <begin position="1039"/>
        <end position="1062"/>
    </location>
</feature>
<reference evidence="3 4" key="1">
    <citation type="journal article" date="2018" name="New Phytol.">
        <title>Comparative genomics and transcriptomics depict ericoid mycorrhizal fungi as versatile saprotrophs and plant mutualists.</title>
        <authorList>
            <person name="Martino E."/>
            <person name="Morin E."/>
            <person name="Grelet G.A."/>
            <person name="Kuo A."/>
            <person name="Kohler A."/>
            <person name="Daghino S."/>
            <person name="Barry K.W."/>
            <person name="Cichocki N."/>
            <person name="Clum A."/>
            <person name="Dockter R.B."/>
            <person name="Hainaut M."/>
            <person name="Kuo R.C."/>
            <person name="LaButti K."/>
            <person name="Lindahl B.D."/>
            <person name="Lindquist E.A."/>
            <person name="Lipzen A."/>
            <person name="Khouja H.R."/>
            <person name="Magnuson J."/>
            <person name="Murat C."/>
            <person name="Ohm R.A."/>
            <person name="Singer S.W."/>
            <person name="Spatafora J.W."/>
            <person name="Wang M."/>
            <person name="Veneault-Fourrey C."/>
            <person name="Henrissat B."/>
            <person name="Grigoriev I.V."/>
            <person name="Martin F.M."/>
            <person name="Perotto S."/>
        </authorList>
    </citation>
    <scope>NUCLEOTIDE SEQUENCE [LARGE SCALE GENOMIC DNA]</scope>
    <source>
        <strain evidence="3 4">ATCC 22711</strain>
    </source>
</reference>
<feature type="region of interest" description="Disordered" evidence="1">
    <location>
        <begin position="577"/>
        <end position="679"/>
    </location>
</feature>
<evidence type="ECO:0000313" key="3">
    <source>
        <dbReference type="EMBL" id="PSS27959.1"/>
    </source>
</evidence>
<sequence>MGTRNRVSSFIANLTRNRDSQNHHHNSVPPGSVPIKDDAPQYTPAKQDLPKAPTPTVARTSHSYKLDGQECPQPRAQRERAPSRPLSIIQTYQPPLMDVAEDTLPELQPIFTFLNSHGNKLYQEGYFLKLDDQDTYGRPNADRTWTECFAQLVGTVLSLWEAAELDAAGQDGEVLPKFINLTDSSIKMIESLPTRSENEPPLQNVLSISTAGKNRYLLHFNSHHSLIQWTAGIRLAMFEHTTLQEAYTGALIAGKGKALNNISLIMERTRIKTEDWARVRFGAGTPWRRCWCVITPPPEKEVQKLQKQVNKKKSAYDRSRPPVLKGEIKFYDSKKTKKATPIATIKDAYSAFAIYPQAKPLIDASTLVKVEGNITIHSDPPSTTEGFVFVMPEVHPAVSGFEMMLRWLFPVFDTFALYGRPNRLIADTTNPESLMFAMPKHRRYGYLEILDVSGLVLEQGSSEWKESEWRRRMKELVSKRMTAVENGSRTNSRYGSRRSVRNSYGPSRSRIHFDDGASIKSSPPIGWAQSQAEPPYGTGIPRTDSAPPGSADLQSSVPHYRSVSDTHAHDRYASASSNFDGAYEQGPLPPPHSFGGSKYTNEMGTTPERVSSEEDEQTSPETPVRELQDLRATGAPEPVAAPPAFSHGPGSLPPSKPYQSPELRRANSRMSTGTLSLLAGGAGAGSIAAAYHSNGEGLRSDELRLIEEKGPDSEDRGQTDQRGVLPEANKFKSPANSDGLFEGSVTASILASFDESLPSPRPSDLDPRTNSSQPHQSSYTPSTPQPGDARDHSSINRTYDPPQAFASSDPNTQATWSPQPSSMQGHIPQQSTDSTRSVPSQPPRLQTRESIIRKPVPTNSSSVVSPVSAETPSSSGSLAQHVIDQAAFDLIGKPSDRKLTLLPDRDRSNTATSVYPEDIRDDRPTLLPPIPPMPDLRDRSNTGISVYEDDIRSDDDEPDYASTSSPSIDTQKSVEKPRAGVLRTVGTVENDGGSKSPILDIDFGPTLNLVSDRAPLQRKPVGGENPGPSQMPGAERAPSRASPSPGPAPAAGHRAHSSSSSRNITTPDGGAHYRNESGESRTLAWQPGMSAIGSSSPGFQRAITPEQFVQQRAAATPLYAHQRQTSANTLRSTPTPPLVRNRSSDLLGPQGHTRQSSSVDLLSQPGHSRQRSSVDLLSQSGHSRQRSSDLLSQSGHSRQNSSVDLLTQPKHSRRSSSFDLLAQEGRSRRSSSIDLLAQQGHSRRSSSIDLLAQQGHSRRSSSIDLLQRPNSRGASVALSPLGNGASSSSLSARDHAYIARLTGQPLINMAHNNRQEPPSTGLLSAIEVRERENRQFKESINSLPVIQAVAQEQQHQLNADYVPQSPYGGMGQYPQMQYPDLSQSQQQWMSPAANVFAQGGGWSAPARPGTPGTLGTPGTPQRESYFPYSPPPPQFFANPGFPQQQGWFNAGYHGGR</sequence>
<dbReference type="Proteomes" id="UP000241818">
    <property type="component" value="Unassembled WGS sequence"/>
</dbReference>
<dbReference type="EMBL" id="KZ679006">
    <property type="protein sequence ID" value="PSS27959.1"/>
    <property type="molecule type" value="Genomic_DNA"/>
</dbReference>
<dbReference type="InterPro" id="IPR058155">
    <property type="entry name" value="Skg3/CAF120-like_PH"/>
</dbReference>
<name>A0A2T3BEZ3_AMORE</name>
<dbReference type="GeneID" id="36571473"/>
<keyword evidence="4" id="KW-1185">Reference proteome</keyword>
<organism evidence="3 4">
    <name type="scientific">Amorphotheca resinae ATCC 22711</name>
    <dbReference type="NCBI Taxonomy" id="857342"/>
    <lineage>
        <taxon>Eukaryota</taxon>
        <taxon>Fungi</taxon>
        <taxon>Dikarya</taxon>
        <taxon>Ascomycota</taxon>
        <taxon>Pezizomycotina</taxon>
        <taxon>Leotiomycetes</taxon>
        <taxon>Helotiales</taxon>
        <taxon>Amorphothecaceae</taxon>
        <taxon>Amorphotheca</taxon>
    </lineage>
</organism>
<dbReference type="Pfam" id="PF25381">
    <property type="entry name" value="PH_26"/>
    <property type="match status" value="1"/>
</dbReference>
<feature type="region of interest" description="Disordered" evidence="1">
    <location>
        <begin position="481"/>
        <end position="562"/>
    </location>
</feature>
<evidence type="ECO:0000259" key="2">
    <source>
        <dbReference type="PROSITE" id="PS50003"/>
    </source>
</evidence>
<protein>
    <recommendedName>
        <fullName evidence="2">PH domain-containing protein</fullName>
    </recommendedName>
</protein>
<feature type="region of interest" description="Disordered" evidence="1">
    <location>
        <begin position="1403"/>
        <end position="1456"/>
    </location>
</feature>
<feature type="region of interest" description="Disordered" evidence="1">
    <location>
        <begin position="14"/>
        <end position="83"/>
    </location>
</feature>
<dbReference type="STRING" id="857342.A0A2T3BEZ3"/>
<accession>A0A2T3BEZ3</accession>
<feature type="compositionally biased region" description="Polar residues" evidence="1">
    <location>
        <begin position="1152"/>
        <end position="1182"/>
    </location>
</feature>
<proteinExistence type="predicted"/>
<dbReference type="FunFam" id="2.30.29.30:FF:000203">
    <property type="entry name" value="PH domain-containing protein"/>
    <property type="match status" value="1"/>
</dbReference>
<feature type="compositionally biased region" description="Polar residues" evidence="1">
    <location>
        <begin position="485"/>
        <end position="494"/>
    </location>
</feature>
<gene>
    <name evidence="3" type="ORF">M430DRAFT_161048</name>
</gene>
<feature type="compositionally biased region" description="Acidic residues" evidence="1">
    <location>
        <begin position="947"/>
        <end position="959"/>
    </location>
</feature>
<feature type="compositionally biased region" description="Polar residues" evidence="1">
    <location>
        <begin position="769"/>
        <end position="782"/>
    </location>
</feature>
<dbReference type="SMART" id="SM00233">
    <property type="entry name" value="PH"/>
    <property type="match status" value="1"/>
</dbReference>
<feature type="compositionally biased region" description="Basic and acidic residues" evidence="1">
    <location>
        <begin position="894"/>
        <end position="908"/>
    </location>
</feature>
<dbReference type="Gene3D" id="2.30.29.30">
    <property type="entry name" value="Pleckstrin-homology domain (PH domain)/Phosphotyrosine-binding domain (PTB)"/>
    <property type="match status" value="1"/>
</dbReference>
<dbReference type="PROSITE" id="PS50003">
    <property type="entry name" value="PH_DOMAIN"/>
    <property type="match status" value="1"/>
</dbReference>
<dbReference type="InterPro" id="IPR011993">
    <property type="entry name" value="PH-like_dom_sf"/>
</dbReference>
<feature type="compositionally biased region" description="Low complexity" evidence="1">
    <location>
        <begin position="1409"/>
        <end position="1420"/>
    </location>
</feature>
<feature type="domain" description="PH" evidence="2">
    <location>
        <begin position="120"/>
        <end position="238"/>
    </location>
</feature>